<dbReference type="Gene3D" id="2.60.40.1890">
    <property type="entry name" value="PCu(A)C copper chaperone"/>
    <property type="match status" value="1"/>
</dbReference>
<protein>
    <submittedName>
        <fullName evidence="3">Copper chaperone PCu(A)C</fullName>
    </submittedName>
</protein>
<evidence type="ECO:0000256" key="1">
    <source>
        <dbReference type="SAM" id="MobiDB-lite"/>
    </source>
</evidence>
<dbReference type="AlphaFoldDB" id="A0A7H8XU60"/>
<dbReference type="PROSITE" id="PS51318">
    <property type="entry name" value="TAT"/>
    <property type="match status" value="1"/>
</dbReference>
<dbReference type="SUPFAM" id="SSF110087">
    <property type="entry name" value="DR1885-like metal-binding protein"/>
    <property type="match status" value="1"/>
</dbReference>
<dbReference type="PROSITE" id="PS51257">
    <property type="entry name" value="PROKAR_LIPOPROTEIN"/>
    <property type="match status" value="1"/>
</dbReference>
<dbReference type="InterPro" id="IPR006311">
    <property type="entry name" value="TAT_signal"/>
</dbReference>
<gene>
    <name evidence="3" type="ORF">HXZ27_29150</name>
</gene>
<feature type="region of interest" description="Disordered" evidence="1">
    <location>
        <begin position="233"/>
        <end position="260"/>
    </location>
</feature>
<dbReference type="EMBL" id="CP058322">
    <property type="protein sequence ID" value="QLD27779.1"/>
    <property type="molecule type" value="Genomic_DNA"/>
</dbReference>
<accession>A0A7H8XU60</accession>
<dbReference type="KEGG" id="mcab:HXZ27_29150"/>
<sequence>MTRSIRGSRRAALLLSGVAAATGLLATGCGAGQVAETAIKEPSVQGVNTQSADNAYKVRGLYVEYPGPGGYQAGANAAVNAVLYNDTQSPVTVTVTTDGARDIVISGGASASASPSASASESPSEGASPSGSASPSEGASPSGSGSPSGSAGPSEGASEGPSAAPSPSAPAGETARFEIPALGYVQLNVQGGRSLQLVGLNQALLAGQQVNLTFDFGNGRTISTPAPVGVPLTPLPQPSQIVQREGAHGAEGGTEGSGHD</sequence>
<feature type="signal peptide" evidence="2">
    <location>
        <begin position="1"/>
        <end position="26"/>
    </location>
</feature>
<proteinExistence type="predicted"/>
<dbReference type="Proteomes" id="UP000509335">
    <property type="component" value="Chromosome"/>
</dbReference>
<reference evidence="3 4" key="1">
    <citation type="submission" date="2020-07" db="EMBL/GenBank/DDBJ databases">
        <title>A bifunctional nitrone conjugated secondary metabolite targeting the ribosome.</title>
        <authorList>
            <person name="Limbrick E.M."/>
            <person name="Graf M."/>
            <person name="Derewacz D.K."/>
            <person name="Nguyen F."/>
            <person name="Spraggins J.M."/>
            <person name="Wieland M."/>
            <person name="Ynigez-Gutierrez A.E."/>
            <person name="Reisman B.J."/>
            <person name="Zinshteyn B."/>
            <person name="McCulloch K."/>
            <person name="Iverson T.M."/>
            <person name="Green R."/>
            <person name="Wilson D.N."/>
            <person name="Bachmann B.O."/>
        </authorList>
    </citation>
    <scope>NUCLEOTIDE SEQUENCE [LARGE SCALE GENOMIC DNA]</scope>
    <source>
        <strain evidence="4">aurantiaca</strain>
    </source>
</reference>
<feature type="chain" id="PRO_5038786996" evidence="2">
    <location>
        <begin position="27"/>
        <end position="260"/>
    </location>
</feature>
<evidence type="ECO:0000256" key="2">
    <source>
        <dbReference type="SAM" id="SignalP"/>
    </source>
</evidence>
<evidence type="ECO:0000313" key="3">
    <source>
        <dbReference type="EMBL" id="QLD27779.1"/>
    </source>
</evidence>
<name>A0A7H8XU60_9ACTN</name>
<feature type="region of interest" description="Disordered" evidence="1">
    <location>
        <begin position="108"/>
        <end position="172"/>
    </location>
</feature>
<keyword evidence="2" id="KW-0732">Signal</keyword>
<feature type="compositionally biased region" description="Gly residues" evidence="1">
    <location>
        <begin position="249"/>
        <end position="260"/>
    </location>
</feature>
<evidence type="ECO:0000313" key="4">
    <source>
        <dbReference type="Proteomes" id="UP000509335"/>
    </source>
</evidence>
<organism evidence="3 4">
    <name type="scientific">Micromonospora carbonacea</name>
    <dbReference type="NCBI Taxonomy" id="47853"/>
    <lineage>
        <taxon>Bacteria</taxon>
        <taxon>Bacillati</taxon>
        <taxon>Actinomycetota</taxon>
        <taxon>Actinomycetes</taxon>
        <taxon>Micromonosporales</taxon>
        <taxon>Micromonosporaceae</taxon>
        <taxon>Micromonospora</taxon>
    </lineage>
</organism>
<dbReference type="InterPro" id="IPR036182">
    <property type="entry name" value="PCuAC_sf"/>
</dbReference>